<sequence>MAPPSETQALSVLNKKEINAFVNDKCEKAQTNAEKLLRAPEICCMIESLTLFARCAKPINLRCNESQEFIHLRTPESLTASIYQLTNAMEEIFRVSGFSMNLEKIPTYMNECLEALENPNGDDSQEIIEWAIPGIHRATTICVDAAKEPYQKCVKALEIIHELHQAVLALQDSKTTRTEKNKEELDKQQRLKEQHEDELNEIKKQLEIQQQNAENARKNYSDTLKNNNEVSLTIFTMIMDNLNIICRGAAAVGQLATGSLYNLHNNKPIISKEGLINMFSEDEEKALFNIMEEIIGQKDEEIQANIQEHITNLKCATDYKPNEKLGRMLRDKGNDLMEALIKMRENGINCHENLCEAKAFAKIFLKTYQETVEIKNRANEEDKQLQAEMSRERQNLMQTRADNLKVAQQGLDSESHHLNSLIEKKESISQAVNNAINKIANLNCEEIDLNEVLECLEEVIQVLTSIQIAFNNIVHYFNYVKELIDGPLITQIQDVTKFIVNEDQTIKSLKRII</sequence>
<dbReference type="PANTHER" id="PTHR33488:SF2">
    <property type="entry name" value="EARLY ENDOSOME ANTIGEN 1-LIKE"/>
    <property type="match status" value="1"/>
</dbReference>
<keyword evidence="2" id="KW-1185">Reference proteome</keyword>
<dbReference type="WBParaSite" id="PDA_v2.g23055.t1">
    <property type="protein sequence ID" value="PDA_v2.g23055.t1"/>
    <property type="gene ID" value="PDA_v2.g23055"/>
</dbReference>
<organism evidence="2 3">
    <name type="scientific">Panagrolaimus davidi</name>
    <dbReference type="NCBI Taxonomy" id="227884"/>
    <lineage>
        <taxon>Eukaryota</taxon>
        <taxon>Metazoa</taxon>
        <taxon>Ecdysozoa</taxon>
        <taxon>Nematoda</taxon>
        <taxon>Chromadorea</taxon>
        <taxon>Rhabditida</taxon>
        <taxon>Tylenchina</taxon>
        <taxon>Panagrolaimomorpha</taxon>
        <taxon>Panagrolaimoidea</taxon>
        <taxon>Panagrolaimidae</taxon>
        <taxon>Panagrolaimus</taxon>
    </lineage>
</organism>
<accession>A0A914Q2G2</accession>
<evidence type="ECO:0000313" key="2">
    <source>
        <dbReference type="Proteomes" id="UP000887578"/>
    </source>
</evidence>
<proteinExistence type="predicted"/>
<name>A0A914Q2G2_9BILA</name>
<evidence type="ECO:0000256" key="1">
    <source>
        <dbReference type="SAM" id="Coils"/>
    </source>
</evidence>
<protein>
    <submittedName>
        <fullName evidence="3">Uncharacterized protein</fullName>
    </submittedName>
</protein>
<dbReference type="PANTHER" id="PTHR33488">
    <property type="entry name" value="ZGC:162509"/>
    <property type="match status" value="1"/>
</dbReference>
<dbReference type="AlphaFoldDB" id="A0A914Q2G2"/>
<keyword evidence="1" id="KW-0175">Coiled coil</keyword>
<feature type="coiled-coil region" evidence="1">
    <location>
        <begin position="178"/>
        <end position="226"/>
    </location>
</feature>
<evidence type="ECO:0000313" key="3">
    <source>
        <dbReference type="WBParaSite" id="PDA_v2.g23055.t1"/>
    </source>
</evidence>
<feature type="coiled-coil region" evidence="1">
    <location>
        <begin position="368"/>
        <end position="459"/>
    </location>
</feature>
<reference evidence="3" key="1">
    <citation type="submission" date="2022-11" db="UniProtKB">
        <authorList>
            <consortium name="WormBaseParasite"/>
        </authorList>
    </citation>
    <scope>IDENTIFICATION</scope>
</reference>
<dbReference type="Proteomes" id="UP000887578">
    <property type="component" value="Unplaced"/>
</dbReference>